<dbReference type="Gene3D" id="3.30.460.10">
    <property type="entry name" value="Beta Polymerase, domain 2"/>
    <property type="match status" value="1"/>
</dbReference>
<dbReference type="InParanoid" id="Q55FF4"/>
<proteinExistence type="predicted"/>
<dbReference type="OMA" id="YRATHID"/>
<dbReference type="PANTHER" id="PTHR47837:SF1">
    <property type="entry name" value="GTP PYROPHOSPHOKINASE YJBM"/>
    <property type="match status" value="1"/>
</dbReference>
<dbReference type="eggNOG" id="ENOG502R96H">
    <property type="taxonomic scope" value="Eukaryota"/>
</dbReference>
<dbReference type="EMBL" id="AAFI02000003">
    <property type="protein sequence ID" value="EAL73521.1"/>
    <property type="molecule type" value="Genomic_DNA"/>
</dbReference>
<dbReference type="dictyBase" id="DDB_G0268136"/>
<dbReference type="Pfam" id="PF04607">
    <property type="entry name" value="RelA_SpoT"/>
    <property type="match status" value="1"/>
</dbReference>
<dbReference type="HOGENOM" id="CLU_861736_0_0_1"/>
<name>Q55FF4_DICDI</name>
<dbReference type="KEGG" id="ddi:DDB_G0268136"/>
<reference evidence="2 3" key="1">
    <citation type="journal article" date="2005" name="Nature">
        <title>The genome of the social amoeba Dictyostelium discoideum.</title>
        <authorList>
            <consortium name="The Dictyostelium discoideum Sequencing Consortium"/>
            <person name="Eichinger L."/>
            <person name="Pachebat J.A."/>
            <person name="Glockner G."/>
            <person name="Rajandream M.A."/>
            <person name="Sucgang R."/>
            <person name="Berriman M."/>
            <person name="Song J."/>
            <person name="Olsen R."/>
            <person name="Szafranski K."/>
            <person name="Xu Q."/>
            <person name="Tunggal B."/>
            <person name="Kummerfeld S."/>
            <person name="Madera M."/>
            <person name="Konfortov B.A."/>
            <person name="Rivero F."/>
            <person name="Bankier A.T."/>
            <person name="Lehmann R."/>
            <person name="Hamlin N."/>
            <person name="Davies R."/>
            <person name="Gaudet P."/>
            <person name="Fey P."/>
            <person name="Pilcher K."/>
            <person name="Chen G."/>
            <person name="Saunders D."/>
            <person name="Sodergren E."/>
            <person name="Davis P."/>
            <person name="Kerhornou A."/>
            <person name="Nie X."/>
            <person name="Hall N."/>
            <person name="Anjard C."/>
            <person name="Hemphill L."/>
            <person name="Bason N."/>
            <person name="Farbrother P."/>
            <person name="Desany B."/>
            <person name="Just E."/>
            <person name="Morio T."/>
            <person name="Rost R."/>
            <person name="Churcher C."/>
            <person name="Cooper J."/>
            <person name="Haydock S."/>
            <person name="van Driessche N."/>
            <person name="Cronin A."/>
            <person name="Goodhead I."/>
            <person name="Muzny D."/>
            <person name="Mourier T."/>
            <person name="Pain A."/>
            <person name="Lu M."/>
            <person name="Harper D."/>
            <person name="Lindsay R."/>
            <person name="Hauser H."/>
            <person name="James K."/>
            <person name="Quiles M."/>
            <person name="Madan Babu M."/>
            <person name="Saito T."/>
            <person name="Buchrieser C."/>
            <person name="Wardroper A."/>
            <person name="Felder M."/>
            <person name="Thangavelu M."/>
            <person name="Johnson D."/>
            <person name="Knights A."/>
            <person name="Loulseged H."/>
            <person name="Mungall K."/>
            <person name="Oliver K."/>
            <person name="Price C."/>
            <person name="Quail M.A."/>
            <person name="Urushihara H."/>
            <person name="Hernandez J."/>
            <person name="Rabbinowitsch E."/>
            <person name="Steffen D."/>
            <person name="Sanders M."/>
            <person name="Ma J."/>
            <person name="Kohara Y."/>
            <person name="Sharp S."/>
            <person name="Simmonds M."/>
            <person name="Spiegler S."/>
            <person name="Tivey A."/>
            <person name="Sugano S."/>
            <person name="White B."/>
            <person name="Walker D."/>
            <person name="Woodward J."/>
            <person name="Winckler T."/>
            <person name="Tanaka Y."/>
            <person name="Shaulsky G."/>
            <person name="Schleicher M."/>
            <person name="Weinstock G."/>
            <person name="Rosenthal A."/>
            <person name="Cox E.C."/>
            <person name="Chisholm R.L."/>
            <person name="Gibbs R."/>
            <person name="Loomis W.F."/>
            <person name="Platzer M."/>
            <person name="Kay R.R."/>
            <person name="Williams J."/>
            <person name="Dear P.H."/>
            <person name="Noegel A.A."/>
            <person name="Barrell B."/>
            <person name="Kuspa A."/>
        </authorList>
    </citation>
    <scope>NUCLEOTIDE SEQUENCE [LARGE SCALE GENOMIC DNA]</scope>
    <source>
        <strain evidence="2 3">AX4</strain>
    </source>
</reference>
<dbReference type="PaxDb" id="44689-DDB0189802"/>
<dbReference type="Proteomes" id="UP000002195">
    <property type="component" value="Unassembled WGS sequence"/>
</dbReference>
<dbReference type="PANTHER" id="PTHR47837">
    <property type="entry name" value="GTP PYROPHOSPHOKINASE YJBM"/>
    <property type="match status" value="1"/>
</dbReference>
<dbReference type="RefSeq" id="XP_647579.1">
    <property type="nucleotide sequence ID" value="XM_642487.1"/>
</dbReference>
<dbReference type="SUPFAM" id="SSF81301">
    <property type="entry name" value="Nucleotidyltransferase"/>
    <property type="match status" value="1"/>
</dbReference>
<dbReference type="InterPro" id="IPR043519">
    <property type="entry name" value="NT_sf"/>
</dbReference>
<dbReference type="SMR" id="Q55FF4"/>
<dbReference type="GO" id="GO:0015969">
    <property type="term" value="P:guanosine tetraphosphate metabolic process"/>
    <property type="evidence" value="ECO:0007669"/>
    <property type="project" value="InterPro"/>
</dbReference>
<protein>
    <recommendedName>
        <fullName evidence="1">RelA/SpoT domain-containing protein</fullName>
    </recommendedName>
</protein>
<organism evidence="2 3">
    <name type="scientific">Dictyostelium discoideum</name>
    <name type="common">Social amoeba</name>
    <dbReference type="NCBI Taxonomy" id="44689"/>
    <lineage>
        <taxon>Eukaryota</taxon>
        <taxon>Amoebozoa</taxon>
        <taxon>Evosea</taxon>
        <taxon>Eumycetozoa</taxon>
        <taxon>Dictyostelia</taxon>
        <taxon>Dictyosteliales</taxon>
        <taxon>Dictyosteliaceae</taxon>
        <taxon>Dictyostelium</taxon>
    </lineage>
</organism>
<dbReference type="InterPro" id="IPR052366">
    <property type="entry name" value="GTP_Pyrophosphokinase"/>
</dbReference>
<dbReference type="VEuPathDB" id="AmoebaDB:DDB_G0268136"/>
<comment type="caution">
    <text evidence="2">The sequence shown here is derived from an EMBL/GenBank/DDBJ whole genome shotgun (WGS) entry which is preliminary data.</text>
</comment>
<evidence type="ECO:0000313" key="2">
    <source>
        <dbReference type="EMBL" id="EAL73521.1"/>
    </source>
</evidence>
<dbReference type="GeneID" id="8616391"/>
<dbReference type="SMART" id="SM00954">
    <property type="entry name" value="RelA_SpoT"/>
    <property type="match status" value="1"/>
</dbReference>
<sequence>MINSFVSTTKKVTTSIPTNDIFPIREEYTEDIRSMLQNNLNQFLEVVKKEVPMFYLYKGIEGRVKEIESMNRKLVTKNKHSWKDVSDYCGVQIIVHPFKNIKEIIHMLNHLTKKHNFKIVKEENILPKDSTSFGYRATHIDSIFNDLKVEIQIRTIFQDIWGQLSHQQYEIARLNGYDNAHNLPRDISQISSLLEISEVLSGLLASNHSQPIPTSKVESPDQMKLLFAKKFKYGGHMTNWEFGVLFEVSKLGGINSPHELEKKWIEFSKKLNNPPESTPNVIFKFAQYLFIGESFNPNIITDSKVSYELLHKFKNVLSNIPLI</sequence>
<feature type="domain" description="RelA/SpoT" evidence="1">
    <location>
        <begin position="62"/>
        <end position="176"/>
    </location>
</feature>
<dbReference type="CDD" id="cd05399">
    <property type="entry name" value="NT_Rel-Spo_like"/>
    <property type="match status" value="1"/>
</dbReference>
<dbReference type="InterPro" id="IPR007685">
    <property type="entry name" value="RelA_SpoT"/>
</dbReference>
<accession>Q55FF4</accession>
<evidence type="ECO:0000313" key="3">
    <source>
        <dbReference type="Proteomes" id="UP000002195"/>
    </source>
</evidence>
<dbReference type="AlphaFoldDB" id="Q55FF4"/>
<gene>
    <name evidence="2" type="ORF">DDB_G0268136</name>
</gene>
<keyword evidence="3" id="KW-1185">Reference proteome</keyword>
<evidence type="ECO:0000259" key="1">
    <source>
        <dbReference type="SMART" id="SM00954"/>
    </source>
</evidence>